<feature type="transmembrane region" description="Helical" evidence="2">
    <location>
        <begin position="475"/>
        <end position="497"/>
    </location>
</feature>
<feature type="compositionally biased region" description="Low complexity" evidence="1">
    <location>
        <begin position="63"/>
        <end position="76"/>
    </location>
</feature>
<gene>
    <name evidence="3" type="ORF">LshimejAT787_0305330</name>
</gene>
<feature type="region of interest" description="Disordered" evidence="1">
    <location>
        <begin position="1"/>
        <end position="144"/>
    </location>
</feature>
<comment type="caution">
    <text evidence="3">The sequence shown here is derived from an EMBL/GenBank/DDBJ whole genome shotgun (WGS) entry which is preliminary data.</text>
</comment>
<sequence length="1032" mass="109699">MDRLHPDDLGRPSGSRHVSARSQDTNASGIADSTISYGESLSQFPQPPASIPTTPIRSEFGVPSPSRSTFSTRTAPLLPPRRKPLPVPGAASGKPAYKFPSASVASGSSASARSGHSEASTSQPSSRQPAPRVSPYDWHDGASSIGMDATEDRLLSTSFITSLLRESSGNRENHRASYGSDGLSGFSEMTYPPLASSYVDPSSSTTRALVQRPQGKRPPPSAFAPIQESPNRLSGDSETIYSVGDHSPVVRKASVSRGTQGASVVGVASATLHITKPKDIPYGDGGSPFYTASQPFLPQDGPAGGVRPRFLKPNSTPQRRESLHSVKSVVPSIISRISSHLSIRRILEWRKAKPLPPVPLIPHVPIAAESEHRREEESKSLPELVNRVGALQGFLEKGYDPHQSVATFYAAQKGEGLASAFDDADTVLRDAVGVKTARLSRSANSPFKVTTASPRLHNVGAVRGGLTVPKRRRTLIVLGVFLAVCLAAVCTAVGITVGRKKSLPVCAGNMTGAACNLNSTCVCTSSLPEQCDGLAQNIVDLIPTLNKVFLANLTSNAVYNKIWLVQGAVPGSCASQSRLVDVAPALTSQLSENITQWAQTALLWNLVESQDLKATAMLQKFIQSAPWKTFDPQGSTSPFSTTVSGYIFNFATQEVTSPNVSFVAVGQPTAAQLSQVGPVAQAALDRMYSFASASSTQHRQALEKYWTTVLQQKLADLPTFISAFSVSPILLPFDAAATQQPQSVNKLLTPSTSSPFPPPLSCYPGLEPDQIQQVNAIEGGVFGLSQLSSAKQFDPACYTDRPIYGVLDVLRLRLPFLDPRSGIPRQAAVLKRDVAPRVIMRTGMVLSPLPGPSNVTVITTEQSDPRQYGTLGQFNHVVLRYLSSIPRLDVANALVNYVLASASAQALPPTNASILYDSLATIPAIEVAVFGSITPSDISSAVSAFTTPSGSLFFGSDQGTALRNWAITGCSSSIAWAEAALSPVIVRDNDFLDSTFNQTWTAVSTALRNGIGNVGLINITDTFAITKKFTPS</sequence>
<dbReference type="EMBL" id="BRPK01000003">
    <property type="protein sequence ID" value="GLB36245.1"/>
    <property type="molecule type" value="Genomic_DNA"/>
</dbReference>
<keyword evidence="2" id="KW-1133">Transmembrane helix</keyword>
<protein>
    <recommendedName>
        <fullName evidence="5">Transmembrane protein</fullName>
    </recommendedName>
</protein>
<feature type="compositionally biased region" description="Polar residues" evidence="1">
    <location>
        <begin position="228"/>
        <end position="240"/>
    </location>
</feature>
<evidence type="ECO:0000313" key="3">
    <source>
        <dbReference type="EMBL" id="GLB36245.1"/>
    </source>
</evidence>
<evidence type="ECO:0008006" key="5">
    <source>
        <dbReference type="Google" id="ProtNLM"/>
    </source>
</evidence>
<keyword evidence="2" id="KW-0812">Transmembrane</keyword>
<feature type="compositionally biased region" description="Low complexity" evidence="1">
    <location>
        <begin position="101"/>
        <end position="120"/>
    </location>
</feature>
<dbReference type="Proteomes" id="UP001063166">
    <property type="component" value="Unassembled WGS sequence"/>
</dbReference>
<feature type="region of interest" description="Disordered" evidence="1">
    <location>
        <begin position="166"/>
        <end position="242"/>
    </location>
</feature>
<feature type="region of interest" description="Disordered" evidence="1">
    <location>
        <begin position="286"/>
        <end position="324"/>
    </location>
</feature>
<evidence type="ECO:0000256" key="2">
    <source>
        <dbReference type="SAM" id="Phobius"/>
    </source>
</evidence>
<feature type="compositionally biased region" description="Basic and acidic residues" evidence="1">
    <location>
        <begin position="1"/>
        <end position="10"/>
    </location>
</feature>
<name>A0A9P3PHV4_LYOSH</name>
<accession>A0A9P3PHV4</accession>
<dbReference type="AlphaFoldDB" id="A0A9P3PHV4"/>
<evidence type="ECO:0000256" key="1">
    <source>
        <dbReference type="SAM" id="MobiDB-lite"/>
    </source>
</evidence>
<reference evidence="3" key="1">
    <citation type="submission" date="2022-07" db="EMBL/GenBank/DDBJ databases">
        <title>The genome of Lyophyllum shimeji provides insight into the initial evolution of ectomycorrhizal fungal genome.</title>
        <authorList>
            <person name="Kobayashi Y."/>
            <person name="Shibata T."/>
            <person name="Hirakawa H."/>
            <person name="Shigenobu S."/>
            <person name="Nishiyama T."/>
            <person name="Yamada A."/>
            <person name="Hasebe M."/>
            <person name="Kawaguchi M."/>
        </authorList>
    </citation>
    <scope>NUCLEOTIDE SEQUENCE</scope>
    <source>
        <strain evidence="3">AT787</strain>
    </source>
</reference>
<proteinExistence type="predicted"/>
<keyword evidence="2" id="KW-0472">Membrane</keyword>
<organism evidence="3 4">
    <name type="scientific">Lyophyllum shimeji</name>
    <name type="common">Hon-shimeji</name>
    <name type="synonym">Tricholoma shimeji</name>
    <dbReference type="NCBI Taxonomy" id="47721"/>
    <lineage>
        <taxon>Eukaryota</taxon>
        <taxon>Fungi</taxon>
        <taxon>Dikarya</taxon>
        <taxon>Basidiomycota</taxon>
        <taxon>Agaricomycotina</taxon>
        <taxon>Agaricomycetes</taxon>
        <taxon>Agaricomycetidae</taxon>
        <taxon>Agaricales</taxon>
        <taxon>Tricholomatineae</taxon>
        <taxon>Lyophyllaceae</taxon>
        <taxon>Lyophyllum</taxon>
    </lineage>
</organism>
<evidence type="ECO:0000313" key="4">
    <source>
        <dbReference type="Proteomes" id="UP001063166"/>
    </source>
</evidence>
<dbReference type="OrthoDB" id="5595612at2759"/>
<keyword evidence="4" id="KW-1185">Reference proteome</keyword>
<feature type="compositionally biased region" description="Polar residues" evidence="1">
    <location>
        <begin position="199"/>
        <end position="208"/>
    </location>
</feature>
<feature type="compositionally biased region" description="Polar residues" evidence="1">
    <location>
        <begin position="20"/>
        <end position="44"/>
    </location>
</feature>